<dbReference type="WBParaSite" id="nRc.2.0.1.t31992-RA">
    <property type="protein sequence ID" value="nRc.2.0.1.t31992-RA"/>
    <property type="gene ID" value="nRc.2.0.1.g31992"/>
</dbReference>
<dbReference type="Proteomes" id="UP000887565">
    <property type="component" value="Unplaced"/>
</dbReference>
<accession>A0A915K001</accession>
<protein>
    <submittedName>
        <fullName evidence="2">Uncharacterized protein</fullName>
    </submittedName>
</protein>
<dbReference type="AlphaFoldDB" id="A0A915K001"/>
<reference evidence="2" key="1">
    <citation type="submission" date="2022-11" db="UniProtKB">
        <authorList>
            <consortium name="WormBaseParasite"/>
        </authorList>
    </citation>
    <scope>IDENTIFICATION</scope>
</reference>
<name>A0A915K001_ROMCU</name>
<keyword evidence="1" id="KW-1185">Reference proteome</keyword>
<proteinExistence type="predicted"/>
<organism evidence="1 2">
    <name type="scientific">Romanomermis culicivorax</name>
    <name type="common">Nematode worm</name>
    <dbReference type="NCBI Taxonomy" id="13658"/>
    <lineage>
        <taxon>Eukaryota</taxon>
        <taxon>Metazoa</taxon>
        <taxon>Ecdysozoa</taxon>
        <taxon>Nematoda</taxon>
        <taxon>Enoplea</taxon>
        <taxon>Dorylaimia</taxon>
        <taxon>Mermithida</taxon>
        <taxon>Mermithoidea</taxon>
        <taxon>Mermithidae</taxon>
        <taxon>Romanomermis</taxon>
    </lineage>
</organism>
<sequence length="72" mass="8111">MEKDSSFNINHKQMFLYCGDIVYRIKVKTGALPGQDGSAEWRGKQSHEDLGHIILKSPLHESSTTKKPKKLG</sequence>
<evidence type="ECO:0000313" key="1">
    <source>
        <dbReference type="Proteomes" id="UP000887565"/>
    </source>
</evidence>
<evidence type="ECO:0000313" key="2">
    <source>
        <dbReference type="WBParaSite" id="nRc.2.0.1.t31992-RA"/>
    </source>
</evidence>